<evidence type="ECO:0000313" key="3">
    <source>
        <dbReference type="Proteomes" id="UP000521872"/>
    </source>
</evidence>
<protein>
    <submittedName>
        <fullName evidence="2">Uncharacterized protein</fullName>
    </submittedName>
</protein>
<reference evidence="2 3" key="1">
    <citation type="submission" date="2019-12" db="EMBL/GenBank/DDBJ databases">
        <authorList>
            <person name="Floudas D."/>
            <person name="Bentzer J."/>
            <person name="Ahren D."/>
            <person name="Johansson T."/>
            <person name="Persson P."/>
            <person name="Tunlid A."/>
        </authorList>
    </citation>
    <scope>NUCLEOTIDE SEQUENCE [LARGE SCALE GENOMIC DNA]</scope>
    <source>
        <strain evidence="2 3">CBS 102.39</strain>
    </source>
</reference>
<feature type="compositionally biased region" description="Polar residues" evidence="1">
    <location>
        <begin position="181"/>
        <end position="190"/>
    </location>
</feature>
<evidence type="ECO:0000313" key="2">
    <source>
        <dbReference type="EMBL" id="KAF4618016.1"/>
    </source>
</evidence>
<feature type="region of interest" description="Disordered" evidence="1">
    <location>
        <begin position="154"/>
        <end position="213"/>
    </location>
</feature>
<name>A0A8H4QVK4_9AGAR</name>
<proteinExistence type="predicted"/>
<sequence>MFKLRARPMTGTYFNQSVMTSNNYPELIVHTEVPGINTDSGNSLAPLQRAITHSPNPPSSPHPAIAATSGLNSNSFNVSKQAIQNSHNSTHYTYNYNYFAAEPSIRKPSGASSSTIEEEVYFRKPDDVEENDERDIGATGLRIENNVAEVFTEGPTSLRSRPLQFPDSLSPAATPGGTRGEASNISPQSSARKRSRHTPQELSGWQKSAATTMSGKNGTCQLVALTRKDFRIPHPSISLQAKAFMRSDFFGQDFIIPLWKTSPGLISNSNKTKQQNRVTMIGHVGNFNRDGGFEILFDMFKTEQENREKGFHPPVNFVPYVPADTRMAPLSAFYPFEKDSHEITCGDFYRVEGGATNADNRKHCGYWFQTTESNKPLAGAALPLPDGYTEHVFLLSAIEATQEYFNEQAPSWYRYYSSDITRRSGMLEGCLKLVTTSITAKTCGAATFIKKEKSRTAEIIYANMCRPNPDEDIYQWHRHNMVSTKAGPSRDEMVNQVAEFESQCVAIAVSKIKVKESIISAIAAGLSRSLSSLVSKKSQ</sequence>
<dbReference type="EMBL" id="JAACJL010000020">
    <property type="protein sequence ID" value="KAF4618016.1"/>
    <property type="molecule type" value="Genomic_DNA"/>
</dbReference>
<evidence type="ECO:0000256" key="1">
    <source>
        <dbReference type="SAM" id="MobiDB-lite"/>
    </source>
</evidence>
<gene>
    <name evidence="2" type="ORF">D9613_012844</name>
</gene>
<keyword evidence="3" id="KW-1185">Reference proteome</keyword>
<comment type="caution">
    <text evidence="2">The sequence shown here is derived from an EMBL/GenBank/DDBJ whole genome shotgun (WGS) entry which is preliminary data.</text>
</comment>
<organism evidence="2 3">
    <name type="scientific">Agrocybe pediades</name>
    <dbReference type="NCBI Taxonomy" id="84607"/>
    <lineage>
        <taxon>Eukaryota</taxon>
        <taxon>Fungi</taxon>
        <taxon>Dikarya</taxon>
        <taxon>Basidiomycota</taxon>
        <taxon>Agaricomycotina</taxon>
        <taxon>Agaricomycetes</taxon>
        <taxon>Agaricomycetidae</taxon>
        <taxon>Agaricales</taxon>
        <taxon>Agaricineae</taxon>
        <taxon>Strophariaceae</taxon>
        <taxon>Agrocybe</taxon>
    </lineage>
</organism>
<feature type="compositionally biased region" description="Polar residues" evidence="1">
    <location>
        <begin position="200"/>
        <end position="213"/>
    </location>
</feature>
<dbReference type="AlphaFoldDB" id="A0A8H4QVK4"/>
<dbReference type="Proteomes" id="UP000521872">
    <property type="component" value="Unassembled WGS sequence"/>
</dbReference>
<accession>A0A8H4QVK4</accession>